<name>A0A6A4L4F3_9ERIC</name>
<keyword evidence="6" id="KW-0812">Transmembrane</keyword>
<reference evidence="8 9" key="1">
    <citation type="journal article" date="2019" name="Genome Biol. Evol.">
        <title>The Rhododendron genome and chromosomal organization provide insight into shared whole-genome duplications across the heath family (Ericaceae).</title>
        <authorList>
            <person name="Soza V.L."/>
            <person name="Lindsley D."/>
            <person name="Waalkes A."/>
            <person name="Ramage E."/>
            <person name="Patwardhan R.P."/>
            <person name="Burton J.N."/>
            <person name="Adey A."/>
            <person name="Kumar A."/>
            <person name="Qiu R."/>
            <person name="Shendure J."/>
            <person name="Hall B."/>
        </authorList>
    </citation>
    <scope>NUCLEOTIDE SEQUENCE [LARGE SCALE GENOMIC DNA]</scope>
    <source>
        <strain evidence="8">RSF 1966-606</strain>
    </source>
</reference>
<comment type="caution">
    <text evidence="8">The sequence shown here is derived from an EMBL/GenBank/DDBJ whole genome shotgun (WGS) entry which is preliminary data.</text>
</comment>
<evidence type="ECO:0000313" key="8">
    <source>
        <dbReference type="EMBL" id="KAE9450099.1"/>
    </source>
</evidence>
<keyword evidence="4" id="KW-0378">Hydrolase</keyword>
<dbReference type="CDD" id="cd04666">
    <property type="entry name" value="NUDIX_DIPP2_like_Nudt4"/>
    <property type="match status" value="1"/>
</dbReference>
<dbReference type="AlphaFoldDB" id="A0A6A4L4F3"/>
<comment type="similarity">
    <text evidence="2">Belongs to the Nudix hydrolase family.</text>
</comment>
<dbReference type="PROSITE" id="PS51462">
    <property type="entry name" value="NUDIX"/>
    <property type="match status" value="1"/>
</dbReference>
<feature type="transmembrane region" description="Helical" evidence="6">
    <location>
        <begin position="90"/>
        <end position="111"/>
    </location>
</feature>
<dbReference type="Pfam" id="PF00293">
    <property type="entry name" value="NUDIX"/>
    <property type="match status" value="1"/>
</dbReference>
<gene>
    <name evidence="8" type="ORF">C3L33_18005</name>
</gene>
<keyword evidence="9" id="KW-1185">Reference proteome</keyword>
<dbReference type="SUPFAM" id="SSF55811">
    <property type="entry name" value="Nudix"/>
    <property type="match status" value="1"/>
</dbReference>
<dbReference type="Proteomes" id="UP000428333">
    <property type="component" value="Linkage Group LG11"/>
</dbReference>
<dbReference type="PROSITE" id="PS00893">
    <property type="entry name" value="NUDIX_BOX"/>
    <property type="match status" value="1"/>
</dbReference>
<dbReference type="GO" id="GO:0005737">
    <property type="term" value="C:cytoplasm"/>
    <property type="evidence" value="ECO:0007669"/>
    <property type="project" value="TreeGrafter"/>
</dbReference>
<keyword evidence="6" id="KW-1133">Transmembrane helix</keyword>
<organism evidence="8 9">
    <name type="scientific">Rhododendron williamsianum</name>
    <dbReference type="NCBI Taxonomy" id="262921"/>
    <lineage>
        <taxon>Eukaryota</taxon>
        <taxon>Viridiplantae</taxon>
        <taxon>Streptophyta</taxon>
        <taxon>Embryophyta</taxon>
        <taxon>Tracheophyta</taxon>
        <taxon>Spermatophyta</taxon>
        <taxon>Magnoliopsida</taxon>
        <taxon>eudicotyledons</taxon>
        <taxon>Gunneridae</taxon>
        <taxon>Pentapetalae</taxon>
        <taxon>asterids</taxon>
        <taxon>Ericales</taxon>
        <taxon>Ericaceae</taxon>
        <taxon>Ericoideae</taxon>
        <taxon>Rhodoreae</taxon>
        <taxon>Rhododendron</taxon>
    </lineage>
</organism>
<comment type="cofactor">
    <cofactor evidence="1">
        <name>Mg(2+)</name>
        <dbReference type="ChEBI" id="CHEBI:18420"/>
    </cofactor>
</comment>
<dbReference type="GO" id="GO:0005634">
    <property type="term" value="C:nucleus"/>
    <property type="evidence" value="ECO:0007669"/>
    <property type="project" value="TreeGrafter"/>
</dbReference>
<evidence type="ECO:0000256" key="1">
    <source>
        <dbReference type="ARBA" id="ARBA00001946"/>
    </source>
</evidence>
<dbReference type="InterPro" id="IPR000086">
    <property type="entry name" value="NUDIX_hydrolase_dom"/>
</dbReference>
<dbReference type="Gene3D" id="3.90.79.10">
    <property type="entry name" value="Nucleoside Triphosphate Pyrophosphohydrolase"/>
    <property type="match status" value="1"/>
</dbReference>
<dbReference type="GO" id="GO:0016462">
    <property type="term" value="F:pyrophosphatase activity"/>
    <property type="evidence" value="ECO:0007669"/>
    <property type="project" value="InterPro"/>
</dbReference>
<dbReference type="InterPro" id="IPR047198">
    <property type="entry name" value="DDP-like_NUDIX"/>
</dbReference>
<evidence type="ECO:0000256" key="3">
    <source>
        <dbReference type="ARBA" id="ARBA00022723"/>
    </source>
</evidence>
<protein>
    <recommendedName>
        <fullName evidence="7">Nudix hydrolase domain-containing protein</fullName>
    </recommendedName>
</protein>
<dbReference type="PANTHER" id="PTHR12629">
    <property type="entry name" value="DIPHOSPHOINOSITOL POLYPHOSPHATE PHOSPHOHYDROLASE"/>
    <property type="match status" value="1"/>
</dbReference>
<keyword evidence="3" id="KW-0479">Metal-binding</keyword>
<dbReference type="InterPro" id="IPR020084">
    <property type="entry name" value="NUDIX_hydrolase_CS"/>
</dbReference>
<feature type="domain" description="Nudix hydrolase" evidence="7">
    <location>
        <begin position="18"/>
        <end position="178"/>
    </location>
</feature>
<dbReference type="PANTHER" id="PTHR12629:SF42">
    <property type="entry name" value="OS02G0734300 PROTEIN"/>
    <property type="match status" value="1"/>
</dbReference>
<keyword evidence="6" id="KW-0472">Membrane</keyword>
<proteinExistence type="inferred from homology"/>
<evidence type="ECO:0000256" key="4">
    <source>
        <dbReference type="ARBA" id="ARBA00022801"/>
    </source>
</evidence>
<evidence type="ECO:0000256" key="2">
    <source>
        <dbReference type="ARBA" id="ARBA00005582"/>
    </source>
</evidence>
<evidence type="ECO:0000259" key="7">
    <source>
        <dbReference type="PROSITE" id="PS51462"/>
    </source>
</evidence>
<dbReference type="EMBL" id="QEFC01003090">
    <property type="protein sequence ID" value="KAE9450099.1"/>
    <property type="molecule type" value="Genomic_DNA"/>
</dbReference>
<dbReference type="GO" id="GO:0046872">
    <property type="term" value="F:metal ion binding"/>
    <property type="evidence" value="ECO:0007669"/>
    <property type="project" value="UniProtKB-KW"/>
</dbReference>
<sequence>MVALVSRTGRHLQRYNQGRRQVVGCIPYRYRVASLGEEKKLEVLVISSQKKGKGMLFPKGGWESDESIREAALRETEEEAGVLGNLEVGFHLYILLPMLTDILNVCTFWFWQRMLGRWYFKSKNQDTCYEGYMFPLLVEEQLEFWPEKDFRQRIWMSVTEAKESCQHLWMKEALDVFVRRLGSTKQKIKEAEVVGPCSSCTLS</sequence>
<evidence type="ECO:0000256" key="6">
    <source>
        <dbReference type="SAM" id="Phobius"/>
    </source>
</evidence>
<dbReference type="InterPro" id="IPR015797">
    <property type="entry name" value="NUDIX_hydrolase-like_dom_sf"/>
</dbReference>
<evidence type="ECO:0000313" key="9">
    <source>
        <dbReference type="Proteomes" id="UP000428333"/>
    </source>
</evidence>
<evidence type="ECO:0000256" key="5">
    <source>
        <dbReference type="ARBA" id="ARBA00022842"/>
    </source>
</evidence>
<keyword evidence="5" id="KW-0460">Magnesium</keyword>
<dbReference type="OrthoDB" id="2011998at2759"/>
<feature type="non-terminal residue" evidence="8">
    <location>
        <position position="1"/>
    </location>
</feature>
<accession>A0A6A4L4F3</accession>